<name>A0A8J4RTV8_9ROSI</name>
<dbReference type="EMBL" id="JRKL02000721">
    <property type="protein sequence ID" value="KAF3968828.1"/>
    <property type="molecule type" value="Genomic_DNA"/>
</dbReference>
<proteinExistence type="predicted"/>
<dbReference type="AlphaFoldDB" id="A0A8J4RTV8"/>
<dbReference type="Proteomes" id="UP000737018">
    <property type="component" value="Unassembled WGS sequence"/>
</dbReference>
<accession>A0A8J4RTV8</accession>
<sequence length="93" mass="9516">MSRHRRQASQVLPPELIVGNDEALKPSDHMGQATAAGHGGGASSTVTGKSKDSHTATHQDASVSTHCPATPKKPPAVKPASACKAEDQLLAVV</sequence>
<protein>
    <submittedName>
        <fullName evidence="2">Uncharacterized protein</fullName>
    </submittedName>
</protein>
<organism evidence="2 3">
    <name type="scientific">Castanea mollissima</name>
    <name type="common">Chinese chestnut</name>
    <dbReference type="NCBI Taxonomy" id="60419"/>
    <lineage>
        <taxon>Eukaryota</taxon>
        <taxon>Viridiplantae</taxon>
        <taxon>Streptophyta</taxon>
        <taxon>Embryophyta</taxon>
        <taxon>Tracheophyta</taxon>
        <taxon>Spermatophyta</taxon>
        <taxon>Magnoliopsida</taxon>
        <taxon>eudicotyledons</taxon>
        <taxon>Gunneridae</taxon>
        <taxon>Pentapetalae</taxon>
        <taxon>rosids</taxon>
        <taxon>fabids</taxon>
        <taxon>Fagales</taxon>
        <taxon>Fagaceae</taxon>
        <taxon>Castanea</taxon>
    </lineage>
</organism>
<evidence type="ECO:0000256" key="1">
    <source>
        <dbReference type="SAM" id="MobiDB-lite"/>
    </source>
</evidence>
<keyword evidence="3" id="KW-1185">Reference proteome</keyword>
<evidence type="ECO:0000313" key="3">
    <source>
        <dbReference type="Proteomes" id="UP000737018"/>
    </source>
</evidence>
<dbReference type="OrthoDB" id="1710287at2759"/>
<gene>
    <name evidence="2" type="ORF">CMV_007331</name>
</gene>
<feature type="region of interest" description="Disordered" evidence="1">
    <location>
        <begin position="1"/>
        <end position="82"/>
    </location>
</feature>
<reference evidence="2" key="1">
    <citation type="submission" date="2020-03" db="EMBL/GenBank/DDBJ databases">
        <title>Castanea mollissima Vanexum genome sequencing.</title>
        <authorList>
            <person name="Staton M."/>
        </authorList>
    </citation>
    <scope>NUCLEOTIDE SEQUENCE</scope>
    <source>
        <tissue evidence="2">Leaf</tissue>
    </source>
</reference>
<feature type="compositionally biased region" description="Polar residues" evidence="1">
    <location>
        <begin position="58"/>
        <end position="67"/>
    </location>
</feature>
<comment type="caution">
    <text evidence="2">The sequence shown here is derived from an EMBL/GenBank/DDBJ whole genome shotgun (WGS) entry which is preliminary data.</text>
</comment>
<evidence type="ECO:0000313" key="2">
    <source>
        <dbReference type="EMBL" id="KAF3968828.1"/>
    </source>
</evidence>